<feature type="chain" id="PRO_5022010895" evidence="2">
    <location>
        <begin position="25"/>
        <end position="486"/>
    </location>
</feature>
<feature type="signal peptide" evidence="2">
    <location>
        <begin position="1"/>
        <end position="24"/>
    </location>
</feature>
<dbReference type="InterPro" id="IPR023346">
    <property type="entry name" value="Lysozyme-like_dom_sf"/>
</dbReference>
<feature type="domain" description="SLH" evidence="3">
    <location>
        <begin position="147"/>
        <end position="205"/>
    </location>
</feature>
<organism evidence="4 5">
    <name type="scientific">Cytobacillus oceanisediminis</name>
    <dbReference type="NCBI Taxonomy" id="665099"/>
    <lineage>
        <taxon>Bacteria</taxon>
        <taxon>Bacillati</taxon>
        <taxon>Bacillota</taxon>
        <taxon>Bacilli</taxon>
        <taxon>Bacillales</taxon>
        <taxon>Bacillaceae</taxon>
        <taxon>Cytobacillus</taxon>
    </lineage>
</organism>
<feature type="domain" description="SLH" evidence="3">
    <location>
        <begin position="23"/>
        <end position="82"/>
    </location>
</feature>
<protein>
    <submittedName>
        <fullName evidence="4">Transglycosylase-like protein with SLT domain</fullName>
    </submittedName>
</protein>
<dbReference type="PROSITE" id="PS51272">
    <property type="entry name" value="SLH"/>
    <property type="match status" value="3"/>
</dbReference>
<dbReference type="SUPFAM" id="SSF53955">
    <property type="entry name" value="Lysozyme-like"/>
    <property type="match status" value="1"/>
</dbReference>
<reference evidence="4 5" key="1">
    <citation type="journal article" date="2015" name="Stand. Genomic Sci.">
        <title>Genomic Encyclopedia of Bacterial and Archaeal Type Strains, Phase III: the genomes of soil and plant-associated and newly described type strains.</title>
        <authorList>
            <person name="Whitman W.B."/>
            <person name="Woyke T."/>
            <person name="Klenk H.P."/>
            <person name="Zhou Y."/>
            <person name="Lilburn T.G."/>
            <person name="Beck B.J."/>
            <person name="De Vos P."/>
            <person name="Vandamme P."/>
            <person name="Eisen J.A."/>
            <person name="Garrity G."/>
            <person name="Hugenholtz P."/>
            <person name="Kyrpides N.C."/>
        </authorList>
    </citation>
    <scope>NUCLEOTIDE SEQUENCE [LARGE SCALE GENOMIC DNA]</scope>
    <source>
        <strain evidence="4 5">CGMCC 1.10115</strain>
    </source>
</reference>
<dbReference type="OrthoDB" id="2690990at2"/>
<accession>A0A562J7V5</accession>
<dbReference type="PANTHER" id="PTHR43308">
    <property type="entry name" value="OUTER MEMBRANE PROTEIN ALPHA-RELATED"/>
    <property type="match status" value="1"/>
</dbReference>
<evidence type="ECO:0000259" key="3">
    <source>
        <dbReference type="PROSITE" id="PS51272"/>
    </source>
</evidence>
<dbReference type="GeneID" id="65406072"/>
<dbReference type="Proteomes" id="UP000318667">
    <property type="component" value="Unassembled WGS sequence"/>
</dbReference>
<evidence type="ECO:0000256" key="2">
    <source>
        <dbReference type="SAM" id="SignalP"/>
    </source>
</evidence>
<name>A0A562J7V5_9BACI</name>
<keyword evidence="5" id="KW-1185">Reference proteome</keyword>
<evidence type="ECO:0000313" key="5">
    <source>
        <dbReference type="Proteomes" id="UP000318667"/>
    </source>
</evidence>
<comment type="caution">
    <text evidence="4">The sequence shown here is derived from an EMBL/GenBank/DDBJ whole genome shotgun (WGS) entry which is preliminary data.</text>
</comment>
<dbReference type="EMBL" id="VLKI01000024">
    <property type="protein sequence ID" value="TWH79258.1"/>
    <property type="molecule type" value="Genomic_DNA"/>
</dbReference>
<dbReference type="InterPro" id="IPR008258">
    <property type="entry name" value="Transglycosylase_SLT_dom_1"/>
</dbReference>
<keyword evidence="1 2" id="KW-0732">Signal</keyword>
<dbReference type="Pfam" id="PF01464">
    <property type="entry name" value="SLT"/>
    <property type="match status" value="1"/>
</dbReference>
<gene>
    <name evidence="4" type="ORF">IQ19_05005</name>
</gene>
<dbReference type="RefSeq" id="WP_144545950.1">
    <property type="nucleotide sequence ID" value="NZ_CBCSDC010000032.1"/>
</dbReference>
<dbReference type="AlphaFoldDB" id="A0A562J7V5"/>
<dbReference type="InterPro" id="IPR001119">
    <property type="entry name" value="SLH_dom"/>
</dbReference>
<evidence type="ECO:0000256" key="1">
    <source>
        <dbReference type="ARBA" id="ARBA00022729"/>
    </source>
</evidence>
<dbReference type="Pfam" id="PF00395">
    <property type="entry name" value="SLH"/>
    <property type="match status" value="3"/>
</dbReference>
<dbReference type="PANTHER" id="PTHR43308:SF1">
    <property type="entry name" value="OUTER MEMBRANE PROTEIN ALPHA"/>
    <property type="match status" value="1"/>
</dbReference>
<proteinExistence type="predicted"/>
<feature type="domain" description="SLH" evidence="3">
    <location>
        <begin position="83"/>
        <end position="146"/>
    </location>
</feature>
<dbReference type="Gene3D" id="1.10.530.10">
    <property type="match status" value="1"/>
</dbReference>
<dbReference type="InterPro" id="IPR051465">
    <property type="entry name" value="Cell_Envelope_Struct_Comp"/>
</dbReference>
<sequence>MKKVISLLAICSLLLIAGAGNVFASGFPDVPEDNRFYDEIMYLSNEDVISGYPDGRFAPGEKVTRAAAAIMLGRVLGYDETQRETVFPDVPKDSKASGYIQQAYENKIISGYPNGEFRPDNYVTRGEMAIFIARAYARTEEEVVPFSDVSINMSAFSAIRKIIDFGVTTGYPDGTFKPDLDLTREQFSGLLARAESDEFRLPVDTCGYDATSRKNPDLQTMNCLITKAAEESAFPIPPEIVKAVASVENGGWKHFDENGEPVISDDGGIGLMQITNTAGYDVDKLKYDLHYNIKAGIEFLVNNFKRGDLPKINDHDPADLESWYFAIMAYNGTVPANSPFYQETGEVNYNAYQEKVYKQLKDFGAVAANIRSIPMKTEDFQYDRDSSEPIQFHKKSYVMDESQLTTTKQLFEVGETVTYKGSGLRSIPSTQGTLIPVTSTDSLRIISAPVYDANKDSRNQFVWYPVEVSKNGKVVKGYIASQYVVK</sequence>
<evidence type="ECO:0000313" key="4">
    <source>
        <dbReference type="EMBL" id="TWH79258.1"/>
    </source>
</evidence>